<reference evidence="1" key="2">
    <citation type="journal article" date="2015" name="Fish Shellfish Immunol.">
        <title>Early steps in the European eel (Anguilla anguilla)-Vibrio vulnificus interaction in the gills: Role of the RtxA13 toxin.</title>
        <authorList>
            <person name="Callol A."/>
            <person name="Pajuelo D."/>
            <person name="Ebbesson L."/>
            <person name="Teles M."/>
            <person name="MacKenzie S."/>
            <person name="Amaro C."/>
        </authorList>
    </citation>
    <scope>NUCLEOTIDE SEQUENCE</scope>
</reference>
<sequence length="23" mass="2532">MLIELQSAGNIECKLGTKSVFYS</sequence>
<dbReference type="EMBL" id="GBXM01093215">
    <property type="protein sequence ID" value="JAH15362.1"/>
    <property type="molecule type" value="Transcribed_RNA"/>
</dbReference>
<organism evidence="1">
    <name type="scientific">Anguilla anguilla</name>
    <name type="common">European freshwater eel</name>
    <name type="synonym">Muraena anguilla</name>
    <dbReference type="NCBI Taxonomy" id="7936"/>
    <lineage>
        <taxon>Eukaryota</taxon>
        <taxon>Metazoa</taxon>
        <taxon>Chordata</taxon>
        <taxon>Craniata</taxon>
        <taxon>Vertebrata</taxon>
        <taxon>Euteleostomi</taxon>
        <taxon>Actinopterygii</taxon>
        <taxon>Neopterygii</taxon>
        <taxon>Teleostei</taxon>
        <taxon>Anguilliformes</taxon>
        <taxon>Anguillidae</taxon>
        <taxon>Anguilla</taxon>
    </lineage>
</organism>
<proteinExistence type="predicted"/>
<dbReference type="AlphaFoldDB" id="A0A0E9QFU7"/>
<accession>A0A0E9QFU7</accession>
<evidence type="ECO:0000313" key="1">
    <source>
        <dbReference type="EMBL" id="JAH15362.1"/>
    </source>
</evidence>
<protein>
    <submittedName>
        <fullName evidence="1">Uncharacterized protein</fullName>
    </submittedName>
</protein>
<reference evidence="1" key="1">
    <citation type="submission" date="2014-11" db="EMBL/GenBank/DDBJ databases">
        <authorList>
            <person name="Amaro Gonzalez C."/>
        </authorList>
    </citation>
    <scope>NUCLEOTIDE SEQUENCE</scope>
</reference>
<name>A0A0E9QFU7_ANGAN</name>